<comment type="caution">
    <text evidence="2">The sequence shown here is derived from an EMBL/GenBank/DDBJ whole genome shotgun (WGS) entry which is preliminary data.</text>
</comment>
<feature type="compositionally biased region" description="Basic and acidic residues" evidence="1">
    <location>
        <begin position="381"/>
        <end position="406"/>
    </location>
</feature>
<feature type="region of interest" description="Disordered" evidence="1">
    <location>
        <begin position="381"/>
        <end position="415"/>
    </location>
</feature>
<protein>
    <submittedName>
        <fullName evidence="2">Uncharacterized protein</fullName>
    </submittedName>
</protein>
<reference evidence="2 3" key="1">
    <citation type="submission" date="2018-11" db="EMBL/GenBank/DDBJ databases">
        <title>Genome sequence of Saitozyma podzolica DSM 27192.</title>
        <authorList>
            <person name="Aliyu H."/>
            <person name="Gorte O."/>
            <person name="Ochsenreither K."/>
        </authorList>
    </citation>
    <scope>NUCLEOTIDE SEQUENCE [LARGE SCALE GENOMIC DNA]</scope>
    <source>
        <strain evidence="2 3">DSM 27192</strain>
    </source>
</reference>
<dbReference type="Proteomes" id="UP000279259">
    <property type="component" value="Unassembled WGS sequence"/>
</dbReference>
<name>A0A427YU99_9TREE</name>
<dbReference type="AlphaFoldDB" id="A0A427YU99"/>
<dbReference type="EMBL" id="RSCD01000002">
    <property type="protein sequence ID" value="RSH94616.1"/>
    <property type="molecule type" value="Genomic_DNA"/>
</dbReference>
<accession>A0A427YU99</accession>
<dbReference type="STRING" id="1890683.A0A427YU99"/>
<dbReference type="PANTHER" id="PTHR34776">
    <property type="entry name" value="F17F16.3 PROTEIN"/>
    <property type="match status" value="1"/>
</dbReference>
<keyword evidence="3" id="KW-1185">Reference proteome</keyword>
<feature type="compositionally biased region" description="Basic and acidic residues" evidence="1">
    <location>
        <begin position="46"/>
        <end position="111"/>
    </location>
</feature>
<gene>
    <name evidence="2" type="ORF">EHS25_004420</name>
</gene>
<sequence>MVSTRSADAVGEKRAPSDDPERQPPKKQAKHKEQLELETGEGGEVGLKKEDQEKGWQDGDGQAKEAEEAKETEEIKDTAREGKTRDEGEKTAPTKAEDEPEERSARPERQSGSKASPGAKEATDVKSPPSGSLTEPKHGTLERGHIYFLYRPKIDADEVESIDDISKFHILLLPKSKDKGYSHRIIEVGKKKLPDPGAKHQVIWGLVGGVGDDRSKLKEASGAYSYETKTRGTRHQPAARPAARGHYILHSPHDTTADDPSRDRQRDFRVYLAYALTTPAGDDFGSVQREFGIAHEDAIGLQVKDPDVESTNNPRAAGIPRDRRAQYPASLQSLFSGRRWIPSNPPSFLDYPGTELLLISHPHDLSEAFGPDGDKVEKQLEGEAARDEVGKSEAVKELGMSERDTEIEALEGEWA</sequence>
<evidence type="ECO:0000256" key="1">
    <source>
        <dbReference type="SAM" id="MobiDB-lite"/>
    </source>
</evidence>
<evidence type="ECO:0000313" key="3">
    <source>
        <dbReference type="Proteomes" id="UP000279259"/>
    </source>
</evidence>
<dbReference type="OrthoDB" id="1028014at2759"/>
<dbReference type="PANTHER" id="PTHR34776:SF1">
    <property type="entry name" value="F17F16.3 PROTEIN"/>
    <property type="match status" value="1"/>
</dbReference>
<organism evidence="2 3">
    <name type="scientific">Saitozyma podzolica</name>
    <dbReference type="NCBI Taxonomy" id="1890683"/>
    <lineage>
        <taxon>Eukaryota</taxon>
        <taxon>Fungi</taxon>
        <taxon>Dikarya</taxon>
        <taxon>Basidiomycota</taxon>
        <taxon>Agaricomycotina</taxon>
        <taxon>Tremellomycetes</taxon>
        <taxon>Tremellales</taxon>
        <taxon>Trimorphomycetaceae</taxon>
        <taxon>Saitozyma</taxon>
    </lineage>
</organism>
<feature type="region of interest" description="Disordered" evidence="1">
    <location>
        <begin position="1"/>
        <end position="138"/>
    </location>
</feature>
<proteinExistence type="predicted"/>
<feature type="compositionally biased region" description="Basic and acidic residues" evidence="1">
    <location>
        <begin position="10"/>
        <end position="24"/>
    </location>
</feature>
<evidence type="ECO:0000313" key="2">
    <source>
        <dbReference type="EMBL" id="RSH94616.1"/>
    </source>
</evidence>